<comment type="caution">
    <text evidence="2">The sequence shown here is derived from an EMBL/GenBank/DDBJ whole genome shotgun (WGS) entry which is preliminary data.</text>
</comment>
<dbReference type="EMBL" id="SLWQ01000005">
    <property type="protein sequence ID" value="TCO40423.1"/>
    <property type="molecule type" value="Genomic_DNA"/>
</dbReference>
<gene>
    <name evidence="2" type="ORF">EV148_105218</name>
</gene>
<accession>A0A4R2I7V5</accession>
<dbReference type="Pfam" id="PF06149">
    <property type="entry name" value="DUF969"/>
    <property type="match status" value="1"/>
</dbReference>
<dbReference type="RefSeq" id="WP_131998076.1">
    <property type="nucleotide sequence ID" value="NZ_JACGXM010000003.1"/>
</dbReference>
<feature type="transmembrane region" description="Helical" evidence="1">
    <location>
        <begin position="52"/>
        <end position="71"/>
    </location>
</feature>
<protein>
    <submittedName>
        <fullName evidence="2">Putative membrane protein</fullName>
    </submittedName>
</protein>
<organism evidence="2 3">
    <name type="scientific">Dokdonella fugitiva</name>
    <dbReference type="NCBI Taxonomy" id="328517"/>
    <lineage>
        <taxon>Bacteria</taxon>
        <taxon>Pseudomonadati</taxon>
        <taxon>Pseudomonadota</taxon>
        <taxon>Gammaproteobacteria</taxon>
        <taxon>Lysobacterales</taxon>
        <taxon>Rhodanobacteraceae</taxon>
        <taxon>Dokdonella</taxon>
    </lineage>
</organism>
<feature type="transmembrane region" description="Helical" evidence="1">
    <location>
        <begin position="192"/>
        <end position="214"/>
    </location>
</feature>
<dbReference type="OrthoDB" id="80065at2"/>
<evidence type="ECO:0000313" key="3">
    <source>
        <dbReference type="Proteomes" id="UP000294862"/>
    </source>
</evidence>
<feature type="transmembrane region" description="Helical" evidence="1">
    <location>
        <begin position="166"/>
        <end position="186"/>
    </location>
</feature>
<keyword evidence="1" id="KW-0812">Transmembrane</keyword>
<dbReference type="AlphaFoldDB" id="A0A4R2I7V5"/>
<dbReference type="InterPro" id="IPR010374">
    <property type="entry name" value="DUF969"/>
</dbReference>
<evidence type="ECO:0000313" key="2">
    <source>
        <dbReference type="EMBL" id="TCO40423.1"/>
    </source>
</evidence>
<keyword evidence="1" id="KW-1133">Transmembrane helix</keyword>
<keyword evidence="3" id="KW-1185">Reference proteome</keyword>
<sequence>MNYWPLVGVAIVVLGFALRRNPALVVVVAGLASGIAAGKPLGELLELLGTAFVANRTLLLFVLTLPVIGLLERHGLRDRARGWIASFRSLTLSRLLVCYLGLRQLLSMFGLIDLAGHAQTVRPLLAPMSEAAAAQEGQALDDQDRDRVRALAAATDNVGRFFGEDVFLAFGAVLLIQGFYAGHGIALEPMAIALWALPTAIAAFVIHALRIAWFNRRLHRTAGRKRDADA</sequence>
<name>A0A4R2I7V5_9GAMM</name>
<dbReference type="Proteomes" id="UP000294862">
    <property type="component" value="Unassembled WGS sequence"/>
</dbReference>
<evidence type="ECO:0000256" key="1">
    <source>
        <dbReference type="SAM" id="Phobius"/>
    </source>
</evidence>
<keyword evidence="1" id="KW-0472">Membrane</keyword>
<reference evidence="2 3" key="1">
    <citation type="journal article" date="2015" name="Stand. Genomic Sci.">
        <title>Genomic Encyclopedia of Bacterial and Archaeal Type Strains, Phase III: the genomes of soil and plant-associated and newly described type strains.</title>
        <authorList>
            <person name="Whitman W.B."/>
            <person name="Woyke T."/>
            <person name="Klenk H.P."/>
            <person name="Zhou Y."/>
            <person name="Lilburn T.G."/>
            <person name="Beck B.J."/>
            <person name="De Vos P."/>
            <person name="Vandamme P."/>
            <person name="Eisen J.A."/>
            <person name="Garrity G."/>
            <person name="Hugenholtz P."/>
            <person name="Kyrpides N.C."/>
        </authorList>
    </citation>
    <scope>NUCLEOTIDE SEQUENCE [LARGE SCALE GENOMIC DNA]</scope>
    <source>
        <strain evidence="2 3">A3</strain>
    </source>
</reference>
<proteinExistence type="predicted"/>